<comment type="caution">
    <text evidence="3">The sequence shown here is derived from an EMBL/GenBank/DDBJ whole genome shotgun (WGS) entry which is preliminary data.</text>
</comment>
<protein>
    <recommendedName>
        <fullName evidence="2">DDE-1 domain-containing protein</fullName>
    </recommendedName>
</protein>
<keyword evidence="4" id="KW-1185">Reference proteome</keyword>
<dbReference type="Proteomes" id="UP000293195">
    <property type="component" value="Unassembled WGS sequence"/>
</dbReference>
<evidence type="ECO:0000313" key="3">
    <source>
        <dbReference type="EMBL" id="RYN78869.1"/>
    </source>
</evidence>
<keyword evidence="1" id="KW-0175">Coiled coil</keyword>
<dbReference type="Pfam" id="PF03184">
    <property type="entry name" value="DDE_1"/>
    <property type="match status" value="1"/>
</dbReference>
<feature type="domain" description="DDE-1" evidence="2">
    <location>
        <begin position="62"/>
        <end position="190"/>
    </location>
</feature>
<evidence type="ECO:0000259" key="2">
    <source>
        <dbReference type="Pfam" id="PF03184"/>
    </source>
</evidence>
<dbReference type="InterPro" id="IPR004875">
    <property type="entry name" value="DDE_SF_endonuclease_dom"/>
</dbReference>
<reference evidence="4" key="1">
    <citation type="journal article" date="2019" name="bioRxiv">
        <title>Genomics, evolutionary history and diagnostics of the Alternaria alternata species group including apple and Asian pear pathotypes.</title>
        <authorList>
            <person name="Armitage A.D."/>
            <person name="Cockerton H.M."/>
            <person name="Sreenivasaprasad S."/>
            <person name="Woodhall J.W."/>
            <person name="Lane C.R."/>
            <person name="Harrison R.J."/>
            <person name="Clarkson J.P."/>
        </authorList>
    </citation>
    <scope>NUCLEOTIDE SEQUENCE [LARGE SCALE GENOMIC DNA]</scope>
    <source>
        <strain evidence="4">FERA 635</strain>
    </source>
</reference>
<feature type="coiled-coil region" evidence="1">
    <location>
        <begin position="241"/>
        <end position="268"/>
    </location>
</feature>
<evidence type="ECO:0000313" key="4">
    <source>
        <dbReference type="Proteomes" id="UP000293195"/>
    </source>
</evidence>
<gene>
    <name evidence="3" type="ORF">AA0119_g13542</name>
</gene>
<evidence type="ECO:0000256" key="1">
    <source>
        <dbReference type="SAM" id="Coils"/>
    </source>
</evidence>
<dbReference type="PANTHER" id="PTHR19303">
    <property type="entry name" value="TRANSPOSON"/>
    <property type="match status" value="1"/>
</dbReference>
<dbReference type="InterPro" id="IPR050863">
    <property type="entry name" value="CenT-Element_Derived"/>
</dbReference>
<accession>A0ABY0FNC7</accession>
<proteinExistence type="predicted"/>
<sequence length="303" mass="34779">MRDYGLEPRDTYNMDEKGFFVGITTRTKRVFSKAVWASKERTEAIRDGNREWVTVLACVFLANSPSGWTNNELGLAWLEQVFDRHTKAKARRGWRLLILDGHGSHLTPDFLSFCDANRILLAVFPPHSTHTLQPLDVVLFSPLSRNYTHELNSFLQQSQGITRITKREFFTNFWAAWSSTMKPEVIMKSFQATGVWPMDAEVVLQRFNNRTSEQDEDAEIGEHGDGDTYNQLRKIFDAAVADKAKVEARRLSQSLHSLQVNNELLRNENLGLRRALYTKNKHDTKRTTLYLQQGEDSHGGAVF</sequence>
<dbReference type="PANTHER" id="PTHR19303:SF74">
    <property type="entry name" value="POGO TRANSPOSABLE ELEMENT WITH KRAB DOMAIN"/>
    <property type="match status" value="1"/>
</dbReference>
<name>A0ABY0FNC7_9PLEO</name>
<dbReference type="EMBL" id="PDXF01000349">
    <property type="protein sequence ID" value="RYN78869.1"/>
    <property type="molecule type" value="Genomic_DNA"/>
</dbReference>
<organism evidence="3 4">
    <name type="scientific">Alternaria tenuissima</name>
    <dbReference type="NCBI Taxonomy" id="119927"/>
    <lineage>
        <taxon>Eukaryota</taxon>
        <taxon>Fungi</taxon>
        <taxon>Dikarya</taxon>
        <taxon>Ascomycota</taxon>
        <taxon>Pezizomycotina</taxon>
        <taxon>Dothideomycetes</taxon>
        <taxon>Pleosporomycetidae</taxon>
        <taxon>Pleosporales</taxon>
        <taxon>Pleosporineae</taxon>
        <taxon>Pleosporaceae</taxon>
        <taxon>Alternaria</taxon>
        <taxon>Alternaria sect. Alternaria</taxon>
        <taxon>Alternaria alternata complex</taxon>
    </lineage>
</organism>